<comment type="caution">
    <text evidence="1">The sequence shown here is derived from an EMBL/GenBank/DDBJ whole genome shotgun (WGS) entry which is preliminary data.</text>
</comment>
<gene>
    <name evidence="1" type="ORF">SCALOS_LOCUS4961</name>
</gene>
<dbReference type="EMBL" id="CAJVPM010007315">
    <property type="protein sequence ID" value="CAG8544442.1"/>
    <property type="molecule type" value="Genomic_DNA"/>
</dbReference>
<dbReference type="Proteomes" id="UP000789860">
    <property type="component" value="Unassembled WGS sequence"/>
</dbReference>
<proteinExistence type="predicted"/>
<feature type="non-terminal residue" evidence="1">
    <location>
        <position position="1"/>
    </location>
</feature>
<accession>A0ACA9LWA9</accession>
<reference evidence="1" key="1">
    <citation type="submission" date="2021-06" db="EMBL/GenBank/DDBJ databases">
        <authorList>
            <person name="Kallberg Y."/>
            <person name="Tangrot J."/>
            <person name="Rosling A."/>
        </authorList>
    </citation>
    <scope>NUCLEOTIDE SEQUENCE</scope>
    <source>
        <strain evidence="1">AU212A</strain>
    </source>
</reference>
<protein>
    <submittedName>
        <fullName evidence="1">1836_t:CDS:1</fullName>
    </submittedName>
</protein>
<keyword evidence="2" id="KW-1185">Reference proteome</keyword>
<evidence type="ECO:0000313" key="1">
    <source>
        <dbReference type="EMBL" id="CAG8544442.1"/>
    </source>
</evidence>
<name>A0ACA9LWA9_9GLOM</name>
<evidence type="ECO:0000313" key="2">
    <source>
        <dbReference type="Proteomes" id="UP000789860"/>
    </source>
</evidence>
<sequence>PSQDLMLTLSPEPADIESATDYLFLPGPLQDSMLKLPLELAEINSLPNFSPPLTNFSNDCQSSIDTGQSFLEENVNSEFVTEIYSEDSEDED</sequence>
<organism evidence="1 2">
    <name type="scientific">Scutellospora calospora</name>
    <dbReference type="NCBI Taxonomy" id="85575"/>
    <lineage>
        <taxon>Eukaryota</taxon>
        <taxon>Fungi</taxon>
        <taxon>Fungi incertae sedis</taxon>
        <taxon>Mucoromycota</taxon>
        <taxon>Glomeromycotina</taxon>
        <taxon>Glomeromycetes</taxon>
        <taxon>Diversisporales</taxon>
        <taxon>Gigasporaceae</taxon>
        <taxon>Scutellospora</taxon>
    </lineage>
</organism>